<comment type="caution">
    <text evidence="2">The sequence shown here is derived from an EMBL/GenBank/DDBJ whole genome shotgun (WGS) entry which is preliminary data.</text>
</comment>
<reference evidence="2 3" key="1">
    <citation type="journal article" date="2020" name="ISME J.">
        <title>Comparative genomics reveals insights into cyanobacterial evolution and habitat adaptation.</title>
        <authorList>
            <person name="Chen M.Y."/>
            <person name="Teng W.K."/>
            <person name="Zhao L."/>
            <person name="Hu C.X."/>
            <person name="Zhou Y.K."/>
            <person name="Han B.P."/>
            <person name="Song L.R."/>
            <person name="Shu W.S."/>
        </authorList>
    </citation>
    <scope>NUCLEOTIDE SEQUENCE [LARGE SCALE GENOMIC DNA]</scope>
    <source>
        <strain evidence="2 3">FACHB-248</strain>
    </source>
</reference>
<gene>
    <name evidence="2" type="ORF">H6G81_17845</name>
</gene>
<keyword evidence="1" id="KW-0472">Membrane</keyword>
<dbReference type="Proteomes" id="UP000660380">
    <property type="component" value="Unassembled WGS sequence"/>
</dbReference>
<feature type="transmembrane region" description="Helical" evidence="1">
    <location>
        <begin position="37"/>
        <end position="66"/>
    </location>
</feature>
<protein>
    <submittedName>
        <fullName evidence="2">Uncharacterized protein</fullName>
    </submittedName>
</protein>
<dbReference type="EMBL" id="JACJTA010000038">
    <property type="protein sequence ID" value="MBD2606342.1"/>
    <property type="molecule type" value="Genomic_DNA"/>
</dbReference>
<evidence type="ECO:0000256" key="1">
    <source>
        <dbReference type="SAM" id="Phobius"/>
    </source>
</evidence>
<keyword evidence="1" id="KW-0812">Transmembrane</keyword>
<evidence type="ECO:0000313" key="2">
    <source>
        <dbReference type="EMBL" id="MBD2606342.1"/>
    </source>
</evidence>
<keyword evidence="1" id="KW-1133">Transmembrane helix</keyword>
<organism evidence="2 3">
    <name type="scientific">Scytonema hofmannii FACHB-248</name>
    <dbReference type="NCBI Taxonomy" id="1842502"/>
    <lineage>
        <taxon>Bacteria</taxon>
        <taxon>Bacillati</taxon>
        <taxon>Cyanobacteriota</taxon>
        <taxon>Cyanophyceae</taxon>
        <taxon>Nostocales</taxon>
        <taxon>Scytonemataceae</taxon>
        <taxon>Scytonema</taxon>
    </lineage>
</organism>
<evidence type="ECO:0000313" key="3">
    <source>
        <dbReference type="Proteomes" id="UP000660380"/>
    </source>
</evidence>
<proteinExistence type="predicted"/>
<sequence>MTTSDEFVNSLTDDTNCKPCLIYEVHQLKKAAFMDRCLANIAALSLACTGAFSIGAVGTYGLHLMASGSGEITKAEYFANATKFNTGVAILTFSGLLGTGFAAVVLNVACGSDD</sequence>
<accession>A0ABR8GSG8</accession>
<keyword evidence="3" id="KW-1185">Reference proteome</keyword>
<feature type="transmembrane region" description="Helical" evidence="1">
    <location>
        <begin position="86"/>
        <end position="109"/>
    </location>
</feature>
<dbReference type="RefSeq" id="WP_029630712.1">
    <property type="nucleotide sequence ID" value="NZ_JACJTA010000038.1"/>
</dbReference>
<name>A0ABR8GSG8_9CYAN</name>